<organism evidence="1 2">
    <name type="scientific">Marinoscillum luteum</name>
    <dbReference type="NCBI Taxonomy" id="861051"/>
    <lineage>
        <taxon>Bacteria</taxon>
        <taxon>Pseudomonadati</taxon>
        <taxon>Bacteroidota</taxon>
        <taxon>Cytophagia</taxon>
        <taxon>Cytophagales</taxon>
        <taxon>Reichenbachiellaceae</taxon>
        <taxon>Marinoscillum</taxon>
    </lineage>
</organism>
<reference evidence="1 2" key="1">
    <citation type="journal article" date="2013" name="Int. J. Syst. Evol. Microbiol.">
        <title>Marinoscillum luteum sp. nov., isolated from marine sediment.</title>
        <authorList>
            <person name="Cha I.T."/>
            <person name="Park S.J."/>
            <person name="Kim S.J."/>
            <person name="Kim J.G."/>
            <person name="Jung M.Y."/>
            <person name="Shin K.S."/>
            <person name="Kwon K.K."/>
            <person name="Yang S.H."/>
            <person name="Seo Y.S."/>
            <person name="Rhee S.K."/>
        </authorList>
    </citation>
    <scope>NUCLEOTIDE SEQUENCE [LARGE SCALE GENOMIC DNA]</scope>
    <source>
        <strain evidence="1 2">KCTC 23939</strain>
    </source>
</reference>
<gene>
    <name evidence="1" type="ORF">ACHKAR_11505</name>
</gene>
<accession>A0ABW7NBD3</accession>
<sequence length="195" mass="22612">MKSLLYAILVLVTVRLSASDPEKQTRMPMIKVYKNDLEKVYTVFFADTLVRTVKVSLQDKRGATLIEESFTAKGFSKPFGLTELKNGEYEFVISYDGTSVSEPIALRSEKEIMDASITLKRDYPTLMVNVSSYNMNPMNIFIYDNYNKLLKMMYWEPNDRMMTKNIDMSQFDGYEIRVQIVQDGIDKLEQLVPLY</sequence>
<dbReference type="Proteomes" id="UP001610063">
    <property type="component" value="Unassembled WGS sequence"/>
</dbReference>
<proteinExistence type="predicted"/>
<evidence type="ECO:0000313" key="1">
    <source>
        <dbReference type="EMBL" id="MFH6984069.1"/>
    </source>
</evidence>
<comment type="caution">
    <text evidence="1">The sequence shown here is derived from an EMBL/GenBank/DDBJ whole genome shotgun (WGS) entry which is preliminary data.</text>
</comment>
<name>A0ABW7NBD3_9BACT</name>
<dbReference type="RefSeq" id="WP_395417497.1">
    <property type="nucleotide sequence ID" value="NZ_JBIPKE010000017.1"/>
</dbReference>
<dbReference type="EMBL" id="JBIPKE010000017">
    <property type="protein sequence ID" value="MFH6984069.1"/>
    <property type="molecule type" value="Genomic_DNA"/>
</dbReference>
<protein>
    <submittedName>
        <fullName evidence="1">Uncharacterized protein</fullName>
    </submittedName>
</protein>
<keyword evidence="2" id="KW-1185">Reference proteome</keyword>
<evidence type="ECO:0000313" key="2">
    <source>
        <dbReference type="Proteomes" id="UP001610063"/>
    </source>
</evidence>